<proteinExistence type="predicted"/>
<protein>
    <submittedName>
        <fullName evidence="1">Uncharacterized protein</fullName>
    </submittedName>
</protein>
<evidence type="ECO:0000313" key="1">
    <source>
        <dbReference type="EMBL" id="OAM26431.1"/>
    </source>
</evidence>
<dbReference type="AlphaFoldDB" id="A0A1A9RVB3"/>
<accession>A0A1A9RVB3</accession>
<reference evidence="2" key="1">
    <citation type="submission" date="2016-05" db="EMBL/GenBank/DDBJ databases">
        <title>Draft genome of Corynebacterium afermentans subsp. afermentans LCDC 88199T.</title>
        <authorList>
            <person name="Bernier A.-M."/>
            <person name="Bernard K."/>
        </authorList>
    </citation>
    <scope>NUCLEOTIDE SEQUENCE [LARGE SCALE GENOMIC DNA]</scope>
    <source>
        <strain evidence="2">NML02-A-017</strain>
    </source>
</reference>
<evidence type="ECO:0000313" key="2">
    <source>
        <dbReference type="Proteomes" id="UP000077885"/>
    </source>
</evidence>
<gene>
    <name evidence="1" type="ORF">A7P95_09635</name>
</gene>
<dbReference type="EMBL" id="LXSL01000030">
    <property type="protein sequence ID" value="OAM26431.1"/>
    <property type="molecule type" value="Genomic_DNA"/>
</dbReference>
<sequence>MTQLPLPQWHTPEQVRDILLALPEKKRNRALYELVWLFDHHNPQGTLATEAQLAALRLLWHDPRFQGLENIKWWLHDVLLLDDDNGSWLALQPEIEALLDVLHPETCRTYGDHGGMRHSAETLEPFVARMFARNTPAARGIARDCLYWSEALCRLRPDWHKWLQNEIRQLHEKHGQ</sequence>
<dbReference type="Proteomes" id="UP000077885">
    <property type="component" value="Unassembled WGS sequence"/>
</dbReference>
<comment type="caution">
    <text evidence="1">The sequence shown here is derived from an EMBL/GenBank/DDBJ whole genome shotgun (WGS) entry which is preliminary data.</text>
</comment>
<dbReference type="OrthoDB" id="8613736at2"/>
<keyword evidence="2" id="KW-1185">Reference proteome</keyword>
<name>A0A1A9RVB3_9NEIS</name>
<organism evidence="1 2">
    <name type="scientific">Eikenella longinqua</name>
    <dbReference type="NCBI Taxonomy" id="1795827"/>
    <lineage>
        <taxon>Bacteria</taxon>
        <taxon>Pseudomonadati</taxon>
        <taxon>Pseudomonadota</taxon>
        <taxon>Betaproteobacteria</taxon>
        <taxon>Neisseriales</taxon>
        <taxon>Neisseriaceae</taxon>
        <taxon>Eikenella</taxon>
    </lineage>
</organism>
<dbReference type="RefSeq" id="WP_067594596.1">
    <property type="nucleotide sequence ID" value="NZ_LXSL01000030.1"/>
</dbReference>